<geneLocation type="plasmid" evidence="2 3">
    <name>unnamed1</name>
</geneLocation>
<accession>A0ABY7U337</accession>
<keyword evidence="2" id="KW-0614">Plasmid</keyword>
<feature type="region of interest" description="Disordered" evidence="1">
    <location>
        <begin position="1"/>
        <end position="22"/>
    </location>
</feature>
<feature type="compositionally biased region" description="Polar residues" evidence="1">
    <location>
        <begin position="7"/>
        <end position="22"/>
    </location>
</feature>
<evidence type="ECO:0000313" key="3">
    <source>
        <dbReference type="Proteomes" id="UP001218231"/>
    </source>
</evidence>
<evidence type="ECO:0000256" key="1">
    <source>
        <dbReference type="SAM" id="MobiDB-lite"/>
    </source>
</evidence>
<feature type="region of interest" description="Disordered" evidence="1">
    <location>
        <begin position="73"/>
        <end position="105"/>
    </location>
</feature>
<proteinExistence type="predicted"/>
<sequence>MVIGHELQSSRQKQSPLNERSTASMRIKNVSGIVLSTAILLAAPAAIATTGQPARAAANASVNAEHNLTGVWERDPSPFEEGGAGGAEDIPPPRPGPNLKEPYASAWKSQRAKRQAALDAGKPLADSSTLCMPEGTPTIMQAIYPIQILQTPGQVTVLAELYMQTRRIYMNAPFPKQGDLEPTFYGFSSAHWEKNTLVVTTRGLKEDMQFFEIPHSDKIKVTERYRITGPDKMRIDFSIEDPGFLQSPYRWTWRYKRNHKYRIPEYVCDHSLEKINPDGTVSFEPK</sequence>
<protein>
    <submittedName>
        <fullName evidence="2">Uncharacterized protein</fullName>
    </submittedName>
</protein>
<name>A0ABY7U337_9SPHN</name>
<organism evidence="2 3">
    <name type="scientific">Novosphingobium humi</name>
    <dbReference type="NCBI Taxonomy" id="2282397"/>
    <lineage>
        <taxon>Bacteria</taxon>
        <taxon>Pseudomonadati</taxon>
        <taxon>Pseudomonadota</taxon>
        <taxon>Alphaproteobacteria</taxon>
        <taxon>Sphingomonadales</taxon>
        <taxon>Sphingomonadaceae</taxon>
        <taxon>Novosphingobium</taxon>
    </lineage>
</organism>
<evidence type="ECO:0000313" key="2">
    <source>
        <dbReference type="EMBL" id="WCT79211.1"/>
    </source>
</evidence>
<dbReference type="RefSeq" id="WP_273619490.1">
    <property type="nucleotide sequence ID" value="NZ_CP117418.1"/>
</dbReference>
<dbReference type="Proteomes" id="UP001218231">
    <property type="component" value="Plasmid unnamed1"/>
</dbReference>
<dbReference type="EMBL" id="CP117418">
    <property type="protein sequence ID" value="WCT79211.1"/>
    <property type="molecule type" value="Genomic_DNA"/>
</dbReference>
<gene>
    <name evidence="2" type="ORF">PQ457_19610</name>
</gene>
<reference evidence="2 3" key="1">
    <citation type="submission" date="2023-02" db="EMBL/GenBank/DDBJ databases">
        <title>Genome sequence of Novosphingobium humi KACC 19094.</title>
        <authorList>
            <person name="Kim S."/>
            <person name="Heo J."/>
            <person name="Kwon S.-W."/>
        </authorList>
    </citation>
    <scope>NUCLEOTIDE SEQUENCE [LARGE SCALE GENOMIC DNA]</scope>
    <source>
        <strain evidence="2 3">KACC 19094</strain>
        <plasmid evidence="2 3">unnamed1</plasmid>
    </source>
</reference>
<keyword evidence="3" id="KW-1185">Reference proteome</keyword>